<organism evidence="3 4">
    <name type="scientific">Pseudoduganella guangdongensis</name>
    <dbReference type="NCBI Taxonomy" id="2692179"/>
    <lineage>
        <taxon>Bacteria</taxon>
        <taxon>Pseudomonadati</taxon>
        <taxon>Pseudomonadota</taxon>
        <taxon>Betaproteobacteria</taxon>
        <taxon>Burkholderiales</taxon>
        <taxon>Oxalobacteraceae</taxon>
        <taxon>Telluria group</taxon>
        <taxon>Pseudoduganella</taxon>
    </lineage>
</organism>
<protein>
    <recommendedName>
        <fullName evidence="2">Tail specific protease domain-containing protein</fullName>
    </recommendedName>
</protein>
<dbReference type="InterPro" id="IPR005151">
    <property type="entry name" value="Tail-specific_protease"/>
</dbReference>
<feature type="domain" description="Tail specific protease" evidence="2">
    <location>
        <begin position="236"/>
        <end position="443"/>
    </location>
</feature>
<dbReference type="RefSeq" id="WP_161027734.1">
    <property type="nucleotide sequence ID" value="NZ_WWCJ01000020.1"/>
</dbReference>
<evidence type="ECO:0000313" key="4">
    <source>
        <dbReference type="Proteomes" id="UP000448575"/>
    </source>
</evidence>
<name>A0A6N9HN23_9BURK</name>
<dbReference type="GO" id="GO:0008236">
    <property type="term" value="F:serine-type peptidase activity"/>
    <property type="evidence" value="ECO:0007669"/>
    <property type="project" value="InterPro"/>
</dbReference>
<keyword evidence="4" id="KW-1185">Reference proteome</keyword>
<evidence type="ECO:0000259" key="2">
    <source>
        <dbReference type="Pfam" id="PF03572"/>
    </source>
</evidence>
<dbReference type="EMBL" id="WWCJ01000020">
    <property type="protein sequence ID" value="MYN04776.1"/>
    <property type="molecule type" value="Genomic_DNA"/>
</dbReference>
<dbReference type="Proteomes" id="UP000448575">
    <property type="component" value="Unassembled WGS sequence"/>
</dbReference>
<comment type="caution">
    <text evidence="3">The sequence shown here is derived from an EMBL/GenBank/DDBJ whole genome shotgun (WGS) entry which is preliminary data.</text>
</comment>
<feature type="signal peptide" evidence="1">
    <location>
        <begin position="1"/>
        <end position="19"/>
    </location>
</feature>
<dbReference type="Gene3D" id="3.90.226.10">
    <property type="entry name" value="2-enoyl-CoA Hydratase, Chain A, domain 1"/>
    <property type="match status" value="1"/>
</dbReference>
<dbReference type="InterPro" id="IPR029045">
    <property type="entry name" value="ClpP/crotonase-like_dom_sf"/>
</dbReference>
<reference evidence="3 4" key="1">
    <citation type="submission" date="2019-12" db="EMBL/GenBank/DDBJ databases">
        <title>Novel species isolated from a subtropical stream in China.</title>
        <authorList>
            <person name="Lu H."/>
        </authorList>
    </citation>
    <scope>NUCLEOTIDE SEQUENCE [LARGE SCALE GENOMIC DNA]</scope>
    <source>
        <strain evidence="3 4">DS3</strain>
    </source>
</reference>
<keyword evidence="1" id="KW-0732">Signal</keyword>
<evidence type="ECO:0000313" key="3">
    <source>
        <dbReference type="EMBL" id="MYN04776.1"/>
    </source>
</evidence>
<dbReference type="SUPFAM" id="SSF52096">
    <property type="entry name" value="ClpP/crotonase"/>
    <property type="match status" value="1"/>
</dbReference>
<dbReference type="GO" id="GO:0006508">
    <property type="term" value="P:proteolysis"/>
    <property type="evidence" value="ECO:0007669"/>
    <property type="project" value="InterPro"/>
</dbReference>
<dbReference type="AlphaFoldDB" id="A0A6N9HN23"/>
<proteinExistence type="predicted"/>
<dbReference type="Pfam" id="PF03572">
    <property type="entry name" value="Peptidase_S41"/>
    <property type="match status" value="1"/>
</dbReference>
<gene>
    <name evidence="3" type="ORF">GTP41_22025</name>
</gene>
<evidence type="ECO:0000256" key="1">
    <source>
        <dbReference type="SAM" id="SignalP"/>
    </source>
</evidence>
<accession>A0A6N9HN23</accession>
<feature type="chain" id="PRO_5026873252" description="Tail specific protease domain-containing protein" evidence="1">
    <location>
        <begin position="20"/>
        <end position="495"/>
    </location>
</feature>
<sequence length="495" mass="54510">MLKQITGAVLLAACAAAHGASPWVDLAKADLDFVYQTVRTDHPGMLDQDNPYFRAWAEQGYAQAVAELPNVRSLHDAQVLLRRYFAGFADGHMWLTYRYEKSAVRWAGLLVQRQGQRYVVGHSEESAVPAGAELLACDGRKVDALIEQDLIPGAFNNPQLDWLKSDLANHVLAVVEQNVHPEYARCTFKVNGAAREVALAWRDYAQYRFDTLLQSIKPQLSRDSSITEIKPGTYWVRLPQFQPNDAQVKQLNEVAARMPALRHAELIVFDTRGNSGGNSVWGRRVLAGLVGEEYLQQQIRDQDYAEWRASAGNLAYIRDGLLPRLTRQYGAGHQDLAVWESLQRRMQHAIAQGRPFVRQDEDAPAQPGKALAAPVAPLSKARIALVTQSGCASACLDFADYALALPGTVHLGETTGADTVYMDVRPLALPSGLGRFSMAQKVYRGRARAHNAAYVPHIPYPGAIHDTAALQGWVMQQLDGKALAQAGAGRDNQGK</sequence>